<evidence type="ECO:0000256" key="2">
    <source>
        <dbReference type="ARBA" id="ARBA00023125"/>
    </source>
</evidence>
<feature type="domain" description="HTH tetR-type" evidence="5">
    <location>
        <begin position="11"/>
        <end position="71"/>
    </location>
</feature>
<dbReference type="RefSeq" id="WP_008737453.1">
    <property type="nucleotide sequence ID" value="NZ_CP004387.1"/>
</dbReference>
<reference evidence="6 7" key="1">
    <citation type="journal article" date="2012" name="J. Bacteriol.">
        <title>Genome sequence of an alkane-degrading bacterium, Alcanivorax pacificus type strain W11-5, isolated from deep sea sediment.</title>
        <authorList>
            <person name="Lai Q."/>
            <person name="Shao Z."/>
        </authorList>
    </citation>
    <scope>NUCLEOTIDE SEQUENCE [LARGE SCALE GENOMIC DNA]</scope>
    <source>
        <strain evidence="6 7">W11-5</strain>
    </source>
</reference>
<evidence type="ECO:0000256" key="3">
    <source>
        <dbReference type="ARBA" id="ARBA00023163"/>
    </source>
</evidence>
<proteinExistence type="predicted"/>
<dbReference type="InterPro" id="IPR009057">
    <property type="entry name" value="Homeodomain-like_sf"/>
</dbReference>
<keyword evidence="7" id="KW-1185">Reference proteome</keyword>
<dbReference type="InterPro" id="IPR050109">
    <property type="entry name" value="HTH-type_TetR-like_transc_reg"/>
</dbReference>
<organism evidence="6 7">
    <name type="scientific">Isoalcanivorax pacificus W11-5</name>
    <dbReference type="NCBI Taxonomy" id="391936"/>
    <lineage>
        <taxon>Bacteria</taxon>
        <taxon>Pseudomonadati</taxon>
        <taxon>Pseudomonadota</taxon>
        <taxon>Gammaproteobacteria</taxon>
        <taxon>Oceanospirillales</taxon>
        <taxon>Alcanivoracaceae</taxon>
        <taxon>Isoalcanivorax</taxon>
    </lineage>
</organism>
<evidence type="ECO:0000313" key="7">
    <source>
        <dbReference type="Proteomes" id="UP000006764"/>
    </source>
</evidence>
<accession>A0A0B4XLT4</accession>
<evidence type="ECO:0000256" key="1">
    <source>
        <dbReference type="ARBA" id="ARBA00023015"/>
    </source>
</evidence>
<dbReference type="HOGENOM" id="CLU_118980_0_0_6"/>
<dbReference type="Pfam" id="PF00440">
    <property type="entry name" value="TetR_N"/>
    <property type="match status" value="1"/>
</dbReference>
<dbReference type="OrthoDB" id="5816932at2"/>
<keyword evidence="3" id="KW-0804">Transcription</keyword>
<keyword evidence="2 4" id="KW-0238">DNA-binding</keyword>
<dbReference type="PROSITE" id="PS50977">
    <property type="entry name" value="HTH_TETR_2"/>
    <property type="match status" value="1"/>
</dbReference>
<dbReference type="STRING" id="391936.S7S_05365"/>
<dbReference type="SUPFAM" id="SSF46689">
    <property type="entry name" value="Homeodomain-like"/>
    <property type="match status" value="1"/>
</dbReference>
<keyword evidence="1" id="KW-0805">Transcription regulation</keyword>
<gene>
    <name evidence="6" type="ORF">S7S_05365</name>
</gene>
<dbReference type="PANTHER" id="PTHR30055:SF234">
    <property type="entry name" value="HTH-TYPE TRANSCRIPTIONAL REGULATOR BETI"/>
    <property type="match status" value="1"/>
</dbReference>
<dbReference type="Gene3D" id="1.10.357.10">
    <property type="entry name" value="Tetracycline Repressor, domain 2"/>
    <property type="match status" value="1"/>
</dbReference>
<protein>
    <submittedName>
        <fullName evidence="6">TetR family transcriptional regulator</fullName>
    </submittedName>
</protein>
<name>A0A0B4XLT4_9GAMM</name>
<dbReference type="PRINTS" id="PR00455">
    <property type="entry name" value="HTHTETR"/>
</dbReference>
<dbReference type="GO" id="GO:0000976">
    <property type="term" value="F:transcription cis-regulatory region binding"/>
    <property type="evidence" value="ECO:0007669"/>
    <property type="project" value="TreeGrafter"/>
</dbReference>
<dbReference type="PANTHER" id="PTHR30055">
    <property type="entry name" value="HTH-TYPE TRANSCRIPTIONAL REGULATOR RUTR"/>
    <property type="match status" value="1"/>
</dbReference>
<evidence type="ECO:0000259" key="5">
    <source>
        <dbReference type="PROSITE" id="PS50977"/>
    </source>
</evidence>
<dbReference type="InterPro" id="IPR001647">
    <property type="entry name" value="HTH_TetR"/>
</dbReference>
<dbReference type="GO" id="GO:0003700">
    <property type="term" value="F:DNA-binding transcription factor activity"/>
    <property type="evidence" value="ECO:0007669"/>
    <property type="project" value="TreeGrafter"/>
</dbReference>
<evidence type="ECO:0000256" key="4">
    <source>
        <dbReference type="PROSITE-ProRule" id="PRU00335"/>
    </source>
</evidence>
<dbReference type="Proteomes" id="UP000006764">
    <property type="component" value="Chromosome"/>
</dbReference>
<feature type="DNA-binding region" description="H-T-H motif" evidence="4">
    <location>
        <begin position="34"/>
        <end position="53"/>
    </location>
</feature>
<sequence>MAKNKRDVDAKVKKAALEETAARLFMEQGFEATSMQQIARALDVAPNTLYWYYASKDELLVGVLNRLLSQTLQHLPAMGGLPLKAQMAWLLDELEQSREMVATVHSRLDQSPVIRAWHDQFHQFVESTVIFALKTAGVEASRCATLATVATFLVEGLLAHPHSAHQRHDILEWFAASAGDQLGGAAV</sequence>
<dbReference type="KEGG" id="apac:S7S_05365"/>
<dbReference type="AlphaFoldDB" id="A0A0B4XLT4"/>
<evidence type="ECO:0000313" key="6">
    <source>
        <dbReference type="EMBL" id="AJD47493.1"/>
    </source>
</evidence>
<dbReference type="EMBL" id="CP004387">
    <property type="protein sequence ID" value="AJD47493.1"/>
    <property type="molecule type" value="Genomic_DNA"/>
</dbReference>